<dbReference type="InterPro" id="IPR042099">
    <property type="entry name" value="ANL_N_sf"/>
</dbReference>
<dbReference type="InterPro" id="IPR025110">
    <property type="entry name" value="AMP-bd_C"/>
</dbReference>
<dbReference type="InterPro" id="IPR020845">
    <property type="entry name" value="AMP-binding_CS"/>
</dbReference>
<dbReference type="EMBL" id="JBHRYE010000051">
    <property type="protein sequence ID" value="MFC3673742.1"/>
    <property type="molecule type" value="Genomic_DNA"/>
</dbReference>
<dbReference type="PRINTS" id="PR00154">
    <property type="entry name" value="AMPBINDING"/>
</dbReference>
<dbReference type="RefSeq" id="WP_191325724.1">
    <property type="nucleotide sequence ID" value="NZ_BMZP01000021.1"/>
</dbReference>
<dbReference type="Pfam" id="PF13193">
    <property type="entry name" value="AMP-binding_C"/>
    <property type="match status" value="1"/>
</dbReference>
<dbReference type="NCBIfam" id="NF004837">
    <property type="entry name" value="PRK06187.1"/>
    <property type="match status" value="1"/>
</dbReference>
<dbReference type="GO" id="GO:0004467">
    <property type="term" value="F:long-chain fatty acid-CoA ligase activity"/>
    <property type="evidence" value="ECO:0007669"/>
    <property type="project" value="UniProtKB-EC"/>
</dbReference>
<accession>A0ABV7V9I2</accession>
<dbReference type="InterPro" id="IPR000873">
    <property type="entry name" value="AMP-dep_synth/lig_dom"/>
</dbReference>
<dbReference type="Pfam" id="PF00501">
    <property type="entry name" value="AMP-binding"/>
    <property type="match status" value="1"/>
</dbReference>
<comment type="caution">
    <text evidence="5">The sequence shown here is derived from an EMBL/GenBank/DDBJ whole genome shotgun (WGS) entry which is preliminary data.</text>
</comment>
<evidence type="ECO:0000259" key="3">
    <source>
        <dbReference type="Pfam" id="PF00501"/>
    </source>
</evidence>
<keyword evidence="2 5" id="KW-0436">Ligase</keyword>
<evidence type="ECO:0000256" key="2">
    <source>
        <dbReference type="ARBA" id="ARBA00022598"/>
    </source>
</evidence>
<keyword evidence="6" id="KW-1185">Reference proteome</keyword>
<comment type="similarity">
    <text evidence="1">Belongs to the ATP-dependent AMP-binding enzyme family.</text>
</comment>
<dbReference type="InterPro" id="IPR020459">
    <property type="entry name" value="AMP-binding"/>
</dbReference>
<dbReference type="SUPFAM" id="SSF56801">
    <property type="entry name" value="Acetyl-CoA synthetase-like"/>
    <property type="match status" value="1"/>
</dbReference>
<dbReference type="Proteomes" id="UP001595683">
    <property type="component" value="Unassembled WGS sequence"/>
</dbReference>
<protein>
    <submittedName>
        <fullName evidence="5">Long-chain-fatty-acid--CoA ligase</fullName>
        <ecNumber evidence="5">6.2.1.3</ecNumber>
    </submittedName>
</protein>
<reference evidence="6" key="1">
    <citation type="journal article" date="2019" name="Int. J. Syst. Evol. Microbiol.">
        <title>The Global Catalogue of Microorganisms (GCM) 10K type strain sequencing project: providing services to taxonomists for standard genome sequencing and annotation.</title>
        <authorList>
            <consortium name="The Broad Institute Genomics Platform"/>
            <consortium name="The Broad Institute Genome Sequencing Center for Infectious Disease"/>
            <person name="Wu L."/>
            <person name="Ma J."/>
        </authorList>
    </citation>
    <scope>NUCLEOTIDE SEQUENCE [LARGE SCALE GENOMIC DNA]</scope>
    <source>
        <strain evidence="6">KCTC 42224</strain>
    </source>
</reference>
<dbReference type="InterPro" id="IPR045851">
    <property type="entry name" value="AMP-bd_C_sf"/>
</dbReference>
<organism evidence="5 6">
    <name type="scientific">Novosphingobium pokkalii</name>
    <dbReference type="NCBI Taxonomy" id="1770194"/>
    <lineage>
        <taxon>Bacteria</taxon>
        <taxon>Pseudomonadati</taxon>
        <taxon>Pseudomonadota</taxon>
        <taxon>Alphaproteobacteria</taxon>
        <taxon>Sphingomonadales</taxon>
        <taxon>Sphingomonadaceae</taxon>
        <taxon>Novosphingobium</taxon>
    </lineage>
</organism>
<name>A0ABV7V9I2_9SPHN</name>
<dbReference type="PROSITE" id="PS00455">
    <property type="entry name" value="AMP_BINDING"/>
    <property type="match status" value="1"/>
</dbReference>
<dbReference type="Gene3D" id="3.40.50.12780">
    <property type="entry name" value="N-terminal domain of ligase-like"/>
    <property type="match status" value="1"/>
</dbReference>
<feature type="domain" description="AMP-dependent synthetase/ligase" evidence="3">
    <location>
        <begin position="11"/>
        <end position="375"/>
    </location>
</feature>
<dbReference type="PANTHER" id="PTHR43201:SF5">
    <property type="entry name" value="MEDIUM-CHAIN ACYL-COA LIGASE ACSF2, MITOCHONDRIAL"/>
    <property type="match status" value="1"/>
</dbReference>
<proteinExistence type="inferred from homology"/>
<evidence type="ECO:0000256" key="1">
    <source>
        <dbReference type="ARBA" id="ARBA00006432"/>
    </source>
</evidence>
<evidence type="ECO:0000313" key="5">
    <source>
        <dbReference type="EMBL" id="MFC3673742.1"/>
    </source>
</evidence>
<dbReference type="EC" id="6.2.1.3" evidence="5"/>
<feature type="domain" description="AMP-binding enzyme C-terminal" evidence="4">
    <location>
        <begin position="425"/>
        <end position="499"/>
    </location>
</feature>
<evidence type="ECO:0000313" key="6">
    <source>
        <dbReference type="Proteomes" id="UP001595683"/>
    </source>
</evidence>
<dbReference type="PANTHER" id="PTHR43201">
    <property type="entry name" value="ACYL-COA SYNTHETASE"/>
    <property type="match status" value="1"/>
</dbReference>
<sequence>MTNVTLGDILRNNARWYANRPAVICDGQSLTHAEFLKRANRLASGLGRLGVRHQDRVCVLAQNCIEYLEAYAAAELSGLILATVNYRLAVPEMAYIIGDAAPRVLIFEAAYADHVQAMRDKLDPGMRYVVIGEGPDWALPYETVVADGSPDGEHWQVSSDDIAYLLYTSGTTGRPKGCMLGQTNQVASAAMTSFHMRCAGEDRTLLVMPLYHVGAKNIQLAQHWAGGTVHLARSFRPAEALATIARERITVGHLAPTMVQMLLDEPGFADHDLSSLRMILYSAAPMPLPLLRDGLQRIGPVFAQIYGQTEGLGTILPIDLHRPDGDVDDLRRLASVGHPYQGARMRVVDENDIELGVGQPGELCVQSPTVMRGYWNNAPATLETLRGGWLHTGDIAEIDAEGYIHLRDRKKDVIISGGENIYSREVEAAIAEHPAVADVAVVGAADPKWGEAVTAFVLSRSPTLTEAEIIAHSRTLIAGYKSPRRVIFVEDMPRLPSGKINKLALRADLAGRVGHRPEPRPPKRGRQQR</sequence>
<gene>
    <name evidence="5" type="ORF">ACFOOT_20160</name>
</gene>
<dbReference type="Gene3D" id="3.30.300.30">
    <property type="match status" value="1"/>
</dbReference>
<evidence type="ECO:0000259" key="4">
    <source>
        <dbReference type="Pfam" id="PF13193"/>
    </source>
</evidence>